<evidence type="ECO:0000256" key="1">
    <source>
        <dbReference type="SAM" id="Phobius"/>
    </source>
</evidence>
<reference evidence="2 3" key="1">
    <citation type="submission" date="2018-09" db="EMBL/GenBank/DDBJ databases">
        <title>Complete genome sequence of Euzebya sp. DY32-46 isolated from seawater of Pacific Ocean.</title>
        <authorList>
            <person name="Xu L."/>
            <person name="Wu Y.-H."/>
            <person name="Xu X.-W."/>
        </authorList>
    </citation>
    <scope>NUCLEOTIDE SEQUENCE [LARGE SCALE GENOMIC DNA]</scope>
    <source>
        <strain evidence="2 3">DY32-46</strain>
    </source>
</reference>
<organism evidence="2 3">
    <name type="scientific">Euzebya pacifica</name>
    <dbReference type="NCBI Taxonomy" id="1608957"/>
    <lineage>
        <taxon>Bacteria</taxon>
        <taxon>Bacillati</taxon>
        <taxon>Actinomycetota</taxon>
        <taxon>Nitriliruptoria</taxon>
        <taxon>Euzebyales</taxon>
    </lineage>
</organism>
<evidence type="ECO:0000313" key="2">
    <source>
        <dbReference type="EMBL" id="AXV07619.1"/>
    </source>
</evidence>
<dbReference type="KEGG" id="euz:DVS28_a2940"/>
<accession>A0A346XZH2</accession>
<sequence length="218" mass="23859">MTARTLLRRTLFLAGFLGLVAGVVWSRKELNEPNDRTGSAIPLPRVPRGTDRIADARLVARPEEPEWVVDLAGWVPKAIRNRPLQVVAILWAFPSTLVGLVVGLLSGARPTLRDGVVVFSPVRGPVCFALHRGGFAATTLGHVVLARHQPSDALMAHELVHTRQAERLGPLMGPVYWYLLVRYGYARHPMERAARVAGREAKHLGGGHTRPTAPPVHT</sequence>
<dbReference type="Proteomes" id="UP000264006">
    <property type="component" value="Chromosome"/>
</dbReference>
<protein>
    <recommendedName>
        <fullName evidence="4">DUF4157 domain-containing protein</fullName>
    </recommendedName>
</protein>
<dbReference type="RefSeq" id="WP_216826046.1">
    <property type="nucleotide sequence ID" value="NZ_CP031165.1"/>
</dbReference>
<keyword evidence="1" id="KW-0812">Transmembrane</keyword>
<dbReference type="EMBL" id="CP031165">
    <property type="protein sequence ID" value="AXV07619.1"/>
    <property type="molecule type" value="Genomic_DNA"/>
</dbReference>
<keyword evidence="3" id="KW-1185">Reference proteome</keyword>
<dbReference type="AlphaFoldDB" id="A0A346XZH2"/>
<proteinExistence type="predicted"/>
<gene>
    <name evidence="2" type="ORF">DVS28_a2940</name>
</gene>
<keyword evidence="1" id="KW-1133">Transmembrane helix</keyword>
<keyword evidence="1" id="KW-0472">Membrane</keyword>
<evidence type="ECO:0008006" key="4">
    <source>
        <dbReference type="Google" id="ProtNLM"/>
    </source>
</evidence>
<name>A0A346XZH2_9ACTN</name>
<evidence type="ECO:0000313" key="3">
    <source>
        <dbReference type="Proteomes" id="UP000264006"/>
    </source>
</evidence>
<feature type="transmembrane region" description="Helical" evidence="1">
    <location>
        <begin position="84"/>
        <end position="105"/>
    </location>
</feature>